<accession>A0A378R243</accession>
<keyword evidence="1" id="KW-0175">Coiled coil</keyword>
<feature type="coiled-coil region" evidence="1">
    <location>
        <begin position="9"/>
        <end position="36"/>
    </location>
</feature>
<sequence length="102" mass="11767">MKSQITPEITDKLQQLKELNEQSKVLQDELQGWLDDCCDDYLGAWLRACLETGKPLTLQYLKESVADSEHRTSGNNIGLWHQLNEVKKLISVYELQTNNVFD</sequence>
<evidence type="ECO:0000313" key="2">
    <source>
        <dbReference type="EMBL" id="STZ09295.1"/>
    </source>
</evidence>
<evidence type="ECO:0000313" key="3">
    <source>
        <dbReference type="Proteomes" id="UP000254065"/>
    </source>
</evidence>
<dbReference type="EMBL" id="UGQB01000004">
    <property type="protein sequence ID" value="STZ09295.1"/>
    <property type="molecule type" value="Genomic_DNA"/>
</dbReference>
<dbReference type="RefSeq" id="WP_029103633.1">
    <property type="nucleotide sequence ID" value="NZ_UGQB01000004.1"/>
</dbReference>
<evidence type="ECO:0000256" key="1">
    <source>
        <dbReference type="SAM" id="Coils"/>
    </source>
</evidence>
<protein>
    <submittedName>
        <fullName evidence="2">Uncharacterized protein</fullName>
    </submittedName>
</protein>
<dbReference type="STRING" id="1122244.GCA_000426885_02255"/>
<dbReference type="Proteomes" id="UP000254065">
    <property type="component" value="Unassembled WGS sequence"/>
</dbReference>
<name>A0A378R243_9GAMM</name>
<reference evidence="2 3" key="1">
    <citation type="submission" date="2018-06" db="EMBL/GenBank/DDBJ databases">
        <authorList>
            <consortium name="Pathogen Informatics"/>
            <person name="Doyle S."/>
        </authorList>
    </citation>
    <scope>NUCLEOTIDE SEQUENCE [LARGE SCALE GENOMIC DNA]</scope>
    <source>
        <strain evidence="2 3">NCTC12877</strain>
    </source>
</reference>
<proteinExistence type="predicted"/>
<organism evidence="2 3">
    <name type="scientific">Moraxella caprae</name>
    <dbReference type="NCBI Taxonomy" id="90240"/>
    <lineage>
        <taxon>Bacteria</taxon>
        <taxon>Pseudomonadati</taxon>
        <taxon>Pseudomonadota</taxon>
        <taxon>Gammaproteobacteria</taxon>
        <taxon>Moraxellales</taxon>
        <taxon>Moraxellaceae</taxon>
        <taxon>Moraxella</taxon>
    </lineage>
</organism>
<keyword evidence="3" id="KW-1185">Reference proteome</keyword>
<gene>
    <name evidence="2" type="ORF">NCTC12877_02310</name>
</gene>
<dbReference type="AlphaFoldDB" id="A0A378R243"/>